<gene>
    <name evidence="3" type="ORF">NEJAP_1442</name>
</gene>
<keyword evidence="4" id="KW-1185">Reference proteome</keyword>
<dbReference type="RefSeq" id="WP_201350017.1">
    <property type="nucleotide sequence ID" value="NZ_AP014546.1"/>
</dbReference>
<organism evidence="3 4">
    <name type="scientific">Neptunomonas japonica JAMM 1380</name>
    <dbReference type="NCBI Taxonomy" id="1441457"/>
    <lineage>
        <taxon>Bacteria</taxon>
        <taxon>Pseudomonadati</taxon>
        <taxon>Pseudomonadota</taxon>
        <taxon>Gammaproteobacteria</taxon>
        <taxon>Oceanospirillales</taxon>
        <taxon>Oceanospirillaceae</taxon>
        <taxon>Neptunomonas</taxon>
    </lineage>
</organism>
<dbReference type="EMBL" id="AP014546">
    <property type="protein sequence ID" value="BBB29394.1"/>
    <property type="molecule type" value="Genomic_DNA"/>
</dbReference>
<evidence type="ECO:0000259" key="2">
    <source>
        <dbReference type="Pfam" id="PF17482"/>
    </source>
</evidence>
<evidence type="ECO:0000256" key="1">
    <source>
        <dbReference type="ARBA" id="ARBA00008005"/>
    </source>
</evidence>
<accession>A0A7R6PBF4</accession>
<evidence type="ECO:0000313" key="4">
    <source>
        <dbReference type="Proteomes" id="UP000595332"/>
    </source>
</evidence>
<reference evidence="3 4" key="1">
    <citation type="journal article" date="2008" name="Int. J. Syst. Evol. Microbiol.">
        <title>Neptunomonas japonica sp. nov., an Osedax japonicus symbiont-like bacterium isolated from sediment adjacent to sperm whale carcasses off Kagoshima, Japan.</title>
        <authorList>
            <person name="Miyazaki M."/>
            <person name="Nogi Y."/>
            <person name="Fujiwara Y."/>
            <person name="Kawato M."/>
            <person name="Kubokawa K."/>
            <person name="Horikoshi K."/>
        </authorList>
    </citation>
    <scope>NUCLEOTIDE SEQUENCE [LARGE SCALE GENOMIC DNA]</scope>
    <source>
        <strain evidence="3 4">JAMM 1380</strain>
    </source>
</reference>
<dbReference type="Gene3D" id="3.40.50.11780">
    <property type="match status" value="2"/>
</dbReference>
<dbReference type="PANTHER" id="PTHR35861">
    <property type="match status" value="1"/>
</dbReference>
<dbReference type="Pfam" id="PF17482">
    <property type="entry name" value="Phage_sheath_1C"/>
    <property type="match status" value="1"/>
</dbReference>
<name>A0A7R6PBF4_9GAMM</name>
<dbReference type="AlphaFoldDB" id="A0A7R6PBF4"/>
<dbReference type="KEGG" id="njp:NEJAP_1442"/>
<proteinExistence type="inferred from homology"/>
<dbReference type="InterPro" id="IPR052042">
    <property type="entry name" value="Tail_sheath_structural"/>
</dbReference>
<dbReference type="Proteomes" id="UP000595332">
    <property type="component" value="Chromosome"/>
</dbReference>
<feature type="domain" description="Tail sheath protein C-terminal" evidence="2">
    <location>
        <begin position="519"/>
        <end position="622"/>
    </location>
</feature>
<comment type="similarity">
    <text evidence="1">Belongs to the myoviridae tail sheath protein family.</text>
</comment>
<evidence type="ECO:0000313" key="3">
    <source>
        <dbReference type="EMBL" id="BBB29394.1"/>
    </source>
</evidence>
<sequence>MPVSLTYPGVYIEEIPSGVRTIAGVATSITAFVGYTSKGPLDKATFISSFSDFERNHGGLHRDSPLSYAVRQFFSNGGSQAYVVRVASGQAAARWQMNDGAGPVLDVVASSSGAWGNDLRMSVEHIGTRNPDADFNLVVSQVVLSGGVPQTVVLETHRNLNLNPNSPNYAVATVNAESASIQVTQSPLVFAASGVAVSQAITFPLVLTNNLLSGAVDGSEAFSLILTSNHADIGALITDVNSAITTAGLATRMVAVESGLDGDVTGNGSLRIGSLAVNESSSVGVAVGDSGGLASVIGLGLASGGREFTGDAEHRPNVVSDLLPLSVGNDGSKGGALELIGSPAAKSGIYALLDVDLFNLLSIPESRDLPPVQADPLIQAGIKLCEDERAFYIVDPPSGQILTNIGSWANGVSQSRNAAVYFPAVLVSDPLDNFRARAMAPSGSVAGVFARTDSTRGIWKAPAGTDATINGVAAISPTMNDIENGQLNILGVNALRTFPTYGKVIWGSRTMKGADAQADEYKYVPVRRLVLFLEESLYRGTQWVVFEPNDEPLWSQIRLNLGAFMQNLFRQGAFQGMTPRQAYFVKCDKETTTQNDIDRGIVNIVVGFAPLKPAEFVIIKFQQIAGELEV</sequence>
<dbReference type="InterPro" id="IPR020287">
    <property type="entry name" value="Tail_sheath_C"/>
</dbReference>
<dbReference type="PANTHER" id="PTHR35861:SF1">
    <property type="entry name" value="PHAGE TAIL SHEATH PROTEIN"/>
    <property type="match status" value="1"/>
</dbReference>
<protein>
    <submittedName>
        <fullName evidence="3">Phage tail sheath protein</fullName>
    </submittedName>
</protein>